<keyword evidence="7" id="KW-1185">Reference proteome</keyword>
<dbReference type="OrthoDB" id="9787280at2"/>
<comment type="cofactor">
    <cofactor evidence="5">
        <name>ATP</name>
        <dbReference type="ChEBI" id="CHEBI:30616"/>
    </cofactor>
</comment>
<sequence length="299" mass="33797">MIRNHNPELTAPPAQALQVCRDITRQHSKTFYLGSTFFPPKQRQAVWAVYATCRTGDDLADETPAEDAPHALEQWWEDTRSALQGHPGADHISQALSWAAHHYPLPHEAFHELYLGLKMDLDQVEYQTLADLELYCRRVAGIVGLMVSPICGYVGGEKTLQKALKLGMAMQLTNILRDVGEDLYQRDRVYLPADLLNQYGVTREMLRQGKVTPEYHALMKHLIQMARGWYQEGRNGLPCLQGSGRLAVAVAARAYEGILDALERNGYDNFQQRAQVSGLRKLLMVPSAWWSLRHQTSST</sequence>
<keyword evidence="4" id="KW-0125">Carotenoid biosynthesis</keyword>
<comment type="similarity">
    <text evidence="2">Belongs to the phytoene/squalene synthase family.</text>
</comment>
<dbReference type="SFLD" id="SFLDG01018">
    <property type="entry name" value="Squalene/Phytoene_Synthase_Lik"/>
    <property type="match status" value="1"/>
</dbReference>
<dbReference type="Proteomes" id="UP000321306">
    <property type="component" value="Unassembled WGS sequence"/>
</dbReference>
<dbReference type="GO" id="GO:0051996">
    <property type="term" value="F:squalene synthase [NAD(P)H] activity"/>
    <property type="evidence" value="ECO:0007669"/>
    <property type="project" value="InterPro"/>
</dbReference>
<proteinExistence type="inferred from homology"/>
<dbReference type="PANTHER" id="PTHR31480">
    <property type="entry name" value="BIFUNCTIONAL LYCOPENE CYCLASE/PHYTOENE SYNTHASE"/>
    <property type="match status" value="1"/>
</dbReference>
<dbReference type="SFLD" id="SFLDG01212">
    <property type="entry name" value="Phytoene_synthase_like"/>
    <property type="match status" value="1"/>
</dbReference>
<dbReference type="Pfam" id="PF00494">
    <property type="entry name" value="SQS_PSY"/>
    <property type="match status" value="1"/>
</dbReference>
<dbReference type="InterPro" id="IPR019845">
    <property type="entry name" value="Squalene/phytoene_synthase_CS"/>
</dbReference>
<name>A0A511MXM6_DEIC1</name>
<keyword evidence="3" id="KW-0808">Transferase</keyword>
<dbReference type="EMBL" id="BJXB01000002">
    <property type="protein sequence ID" value="GEM44886.1"/>
    <property type="molecule type" value="Genomic_DNA"/>
</dbReference>
<comment type="pathway">
    <text evidence="1">Carotenoid biosynthesis; phytoene biosynthesis.</text>
</comment>
<dbReference type="InterPro" id="IPR002060">
    <property type="entry name" value="Squ/phyt_synthse"/>
</dbReference>
<accession>A0A511MXM6</accession>
<dbReference type="GO" id="GO:0016117">
    <property type="term" value="P:carotenoid biosynthetic process"/>
    <property type="evidence" value="ECO:0007669"/>
    <property type="project" value="UniProtKB-KW"/>
</dbReference>
<gene>
    <name evidence="6" type="ORF">DC3_05210</name>
</gene>
<evidence type="ECO:0000256" key="1">
    <source>
        <dbReference type="ARBA" id="ARBA00004684"/>
    </source>
</evidence>
<organism evidence="6 7">
    <name type="scientific">Deinococcus cellulosilyticus (strain DSM 18568 / NBRC 106333 / KACC 11606 / 5516J-15)</name>
    <dbReference type="NCBI Taxonomy" id="1223518"/>
    <lineage>
        <taxon>Bacteria</taxon>
        <taxon>Thermotogati</taxon>
        <taxon>Deinococcota</taxon>
        <taxon>Deinococci</taxon>
        <taxon>Deinococcales</taxon>
        <taxon>Deinococcaceae</taxon>
        <taxon>Deinococcus</taxon>
    </lineage>
</organism>
<dbReference type="PROSITE" id="PS01045">
    <property type="entry name" value="SQUALEN_PHYTOEN_SYN_2"/>
    <property type="match status" value="1"/>
</dbReference>
<dbReference type="InterPro" id="IPR008949">
    <property type="entry name" value="Isoprenoid_synthase_dom_sf"/>
</dbReference>
<evidence type="ECO:0000256" key="4">
    <source>
        <dbReference type="ARBA" id="ARBA00022746"/>
    </source>
</evidence>
<dbReference type="InterPro" id="IPR033904">
    <property type="entry name" value="Trans_IPPS_HH"/>
</dbReference>
<reference evidence="6 7" key="1">
    <citation type="submission" date="2019-07" db="EMBL/GenBank/DDBJ databases">
        <title>Whole genome shotgun sequence of Deinococcus cellulosilyticus NBRC 106333.</title>
        <authorList>
            <person name="Hosoyama A."/>
            <person name="Uohara A."/>
            <person name="Ohji S."/>
            <person name="Ichikawa N."/>
        </authorList>
    </citation>
    <scope>NUCLEOTIDE SEQUENCE [LARGE SCALE GENOMIC DNA]</scope>
    <source>
        <strain evidence="6 7">NBRC 106333</strain>
    </source>
</reference>
<evidence type="ECO:0000256" key="2">
    <source>
        <dbReference type="ARBA" id="ARBA00006251"/>
    </source>
</evidence>
<dbReference type="FunFam" id="1.10.600.10:FF:000020">
    <property type="entry name" value="Phytoene synthase"/>
    <property type="match status" value="1"/>
</dbReference>
<evidence type="ECO:0000313" key="6">
    <source>
        <dbReference type="EMBL" id="GEM44886.1"/>
    </source>
</evidence>
<dbReference type="RefSeq" id="WP_146882032.1">
    <property type="nucleotide sequence ID" value="NZ_BJXB01000002.1"/>
</dbReference>
<evidence type="ECO:0000313" key="7">
    <source>
        <dbReference type="Proteomes" id="UP000321306"/>
    </source>
</evidence>
<dbReference type="AlphaFoldDB" id="A0A511MXM6"/>
<dbReference type="CDD" id="cd00683">
    <property type="entry name" value="Trans_IPPS_HH"/>
    <property type="match status" value="1"/>
</dbReference>
<dbReference type="SUPFAM" id="SSF48576">
    <property type="entry name" value="Terpenoid synthases"/>
    <property type="match status" value="1"/>
</dbReference>
<comment type="caution">
    <text evidence="6">The sequence shown here is derived from an EMBL/GenBank/DDBJ whole genome shotgun (WGS) entry which is preliminary data.</text>
</comment>
<dbReference type="SFLD" id="SFLDS00005">
    <property type="entry name" value="Isoprenoid_Synthase_Type_I"/>
    <property type="match status" value="1"/>
</dbReference>
<dbReference type="Gene3D" id="1.10.600.10">
    <property type="entry name" value="Farnesyl Diphosphate Synthase"/>
    <property type="match status" value="1"/>
</dbReference>
<evidence type="ECO:0000256" key="3">
    <source>
        <dbReference type="ARBA" id="ARBA00022679"/>
    </source>
</evidence>
<evidence type="ECO:0000256" key="5">
    <source>
        <dbReference type="ARBA" id="ARBA00053028"/>
    </source>
</evidence>
<dbReference type="InterPro" id="IPR044843">
    <property type="entry name" value="Trans_IPPS_bact-type"/>
</dbReference>
<dbReference type="GO" id="GO:0004311">
    <property type="term" value="F:geranylgeranyl diphosphate synthase activity"/>
    <property type="evidence" value="ECO:0007669"/>
    <property type="project" value="InterPro"/>
</dbReference>
<protein>
    <submittedName>
        <fullName evidence="6">Phytoene synthase</fullName>
    </submittedName>
</protein>